<evidence type="ECO:0000313" key="2">
    <source>
        <dbReference type="Proteomes" id="UP000095751"/>
    </source>
</evidence>
<proteinExistence type="predicted"/>
<dbReference type="Proteomes" id="UP000095751">
    <property type="component" value="Unassembled WGS sequence"/>
</dbReference>
<dbReference type="KEGG" id="fcy:FRACYDRAFT_241892"/>
<evidence type="ECO:0000313" key="1">
    <source>
        <dbReference type="EMBL" id="OEU13552.1"/>
    </source>
</evidence>
<dbReference type="EMBL" id="KV784361">
    <property type="protein sequence ID" value="OEU13552.1"/>
    <property type="molecule type" value="Genomic_DNA"/>
</dbReference>
<keyword evidence="2" id="KW-1185">Reference proteome</keyword>
<protein>
    <submittedName>
        <fullName evidence="1">Uncharacterized protein</fullName>
    </submittedName>
</protein>
<reference evidence="1 2" key="1">
    <citation type="submission" date="2016-09" db="EMBL/GenBank/DDBJ databases">
        <title>Extensive genetic diversity and differential bi-allelic expression allows diatom success in the polar Southern Ocean.</title>
        <authorList>
            <consortium name="DOE Joint Genome Institute"/>
            <person name="Mock T."/>
            <person name="Otillar R.P."/>
            <person name="Strauss J."/>
            <person name="Dupont C."/>
            <person name="Frickenhaus S."/>
            <person name="Maumus F."/>
            <person name="Mcmullan M."/>
            <person name="Sanges R."/>
            <person name="Schmutz J."/>
            <person name="Toseland A."/>
            <person name="Valas R."/>
            <person name="Veluchamy A."/>
            <person name="Ward B.J."/>
            <person name="Allen A."/>
            <person name="Barry K."/>
            <person name="Falciatore A."/>
            <person name="Ferrante M."/>
            <person name="Fortunato A.E."/>
            <person name="Gloeckner G."/>
            <person name="Gruber A."/>
            <person name="Hipkin R."/>
            <person name="Janech M."/>
            <person name="Kroth P."/>
            <person name="Leese F."/>
            <person name="Lindquist E."/>
            <person name="Lyon B.R."/>
            <person name="Martin J."/>
            <person name="Mayer C."/>
            <person name="Parker M."/>
            <person name="Quesneville H."/>
            <person name="Raymond J."/>
            <person name="Uhlig C."/>
            <person name="Valentin K.U."/>
            <person name="Worden A.Z."/>
            <person name="Armbrust E.V."/>
            <person name="Bowler C."/>
            <person name="Green B."/>
            <person name="Moulton V."/>
            <person name="Van Oosterhout C."/>
            <person name="Grigoriev I."/>
        </authorList>
    </citation>
    <scope>NUCLEOTIDE SEQUENCE [LARGE SCALE GENOMIC DNA]</scope>
    <source>
        <strain evidence="1 2">CCMP1102</strain>
    </source>
</reference>
<gene>
    <name evidence="1" type="ORF">FRACYDRAFT_241892</name>
</gene>
<accession>A0A1E7F5V7</accession>
<dbReference type="OrthoDB" id="47252at2759"/>
<sequence>MGIAVSIRKQIRLVVLILNCGIHPLVGTGTTTAFVATSTFGTSGFRFQWPIFATTDPDECNGAFESATESFVEEEDTDTVRVRIWRALASSSGEEITLKQLGGMVGERRLGELKSHLQHVTKQAKTLKNKNIKWRDRRGLSTYYDTKRIDKLRIRIRRGKNNDVHVRLN</sequence>
<dbReference type="AlphaFoldDB" id="A0A1E7F5V7"/>
<name>A0A1E7F5V7_9STRA</name>
<dbReference type="InParanoid" id="A0A1E7F5V7"/>
<organism evidence="1 2">
    <name type="scientific">Fragilariopsis cylindrus CCMP1102</name>
    <dbReference type="NCBI Taxonomy" id="635003"/>
    <lineage>
        <taxon>Eukaryota</taxon>
        <taxon>Sar</taxon>
        <taxon>Stramenopiles</taxon>
        <taxon>Ochrophyta</taxon>
        <taxon>Bacillariophyta</taxon>
        <taxon>Bacillariophyceae</taxon>
        <taxon>Bacillariophycidae</taxon>
        <taxon>Bacillariales</taxon>
        <taxon>Bacillariaceae</taxon>
        <taxon>Fragilariopsis</taxon>
    </lineage>
</organism>